<dbReference type="InterPro" id="IPR008884">
    <property type="entry name" value="TylF_MeTrfase"/>
</dbReference>
<dbReference type="Gene3D" id="3.40.50.150">
    <property type="entry name" value="Vaccinia Virus protein VP39"/>
    <property type="match status" value="1"/>
</dbReference>
<proteinExistence type="predicted"/>
<sequence length="413" mass="46391">MLGHYIHFFEVIAFCDNDPTITGSTIQHILIVHPALLAELDFDYLVIDEAYPAMINQAKAVGVANEKIKLVQRIPYTPEASSATSEKSLPHFVIVGEGQQAMDMYLHYREFANITAFCSDQAETTPSFLLQIPVLNASELPTFPFDLLIIDAKNVAGIQQAQELGIPAERIELFSKQNKRWLPIIEKETLESICHLDLPTQETMKNLYLGVAYIFSQAVEGDIAEFGCSSTGKSTMAIAQAISQLKGIMPETKSPRKLLLFDSFQGLPKSNSEADTQSPLVESGIWAHGTLIGIPRIELAMNLERIDKSLDYEIFKGWFSETLQNIPPGTKLAMVHLDCDLYESTLQVLDYLFTHQHLSEGCTLYFDDWNCNRASDEFGQRKAWSEIVAKFNPSFSDMGHYSWAGHRKILHSF</sequence>
<dbReference type="PANTHER" id="PTHR40036:SF1">
    <property type="entry name" value="MACROCIN O-METHYLTRANSFERASE"/>
    <property type="match status" value="1"/>
</dbReference>
<gene>
    <name evidence="1" type="ORF">IEN85_18015</name>
</gene>
<dbReference type="Gene3D" id="3.40.50.720">
    <property type="entry name" value="NAD(P)-binding Rossmann-like Domain"/>
    <property type="match status" value="1"/>
</dbReference>
<reference evidence="1" key="1">
    <citation type="submission" date="2020-09" db="EMBL/GenBank/DDBJ databases">
        <title>Pelagicoccus enzymogenes sp. nov. with an EPS production, isolated from marine sediment.</title>
        <authorList>
            <person name="Feng X."/>
        </authorList>
    </citation>
    <scope>NUCLEOTIDE SEQUENCE</scope>
    <source>
        <strain evidence="1">NFK12</strain>
    </source>
</reference>
<protein>
    <submittedName>
        <fullName evidence="1">Uncharacterized protein</fullName>
    </submittedName>
</protein>
<organism evidence="1 2">
    <name type="scientific">Pelagicoccus enzymogenes</name>
    <dbReference type="NCBI Taxonomy" id="2773457"/>
    <lineage>
        <taxon>Bacteria</taxon>
        <taxon>Pseudomonadati</taxon>
        <taxon>Verrucomicrobiota</taxon>
        <taxon>Opitutia</taxon>
        <taxon>Puniceicoccales</taxon>
        <taxon>Pelagicoccaceae</taxon>
        <taxon>Pelagicoccus</taxon>
    </lineage>
</organism>
<dbReference type="RefSeq" id="WP_191618505.1">
    <property type="nucleotide sequence ID" value="NZ_JACYFG010000041.1"/>
</dbReference>
<dbReference type="AlphaFoldDB" id="A0A927FAI5"/>
<dbReference type="Proteomes" id="UP000622317">
    <property type="component" value="Unassembled WGS sequence"/>
</dbReference>
<evidence type="ECO:0000313" key="1">
    <source>
        <dbReference type="EMBL" id="MBD5781402.1"/>
    </source>
</evidence>
<dbReference type="InterPro" id="IPR029063">
    <property type="entry name" value="SAM-dependent_MTases_sf"/>
</dbReference>
<dbReference type="Pfam" id="PF05711">
    <property type="entry name" value="TylF"/>
    <property type="match status" value="1"/>
</dbReference>
<dbReference type="EMBL" id="JACYFG010000041">
    <property type="protein sequence ID" value="MBD5781402.1"/>
    <property type="molecule type" value="Genomic_DNA"/>
</dbReference>
<evidence type="ECO:0000313" key="2">
    <source>
        <dbReference type="Proteomes" id="UP000622317"/>
    </source>
</evidence>
<keyword evidence="2" id="KW-1185">Reference proteome</keyword>
<dbReference type="PANTHER" id="PTHR40036">
    <property type="entry name" value="MACROCIN O-METHYLTRANSFERASE"/>
    <property type="match status" value="1"/>
</dbReference>
<name>A0A927FAI5_9BACT</name>
<accession>A0A927FAI5</accession>
<comment type="caution">
    <text evidence="1">The sequence shown here is derived from an EMBL/GenBank/DDBJ whole genome shotgun (WGS) entry which is preliminary data.</text>
</comment>